<evidence type="ECO:0000313" key="1">
    <source>
        <dbReference type="EMBL" id="KAG0426155.1"/>
    </source>
</evidence>
<evidence type="ECO:0000313" key="2">
    <source>
        <dbReference type="Proteomes" id="UP000805193"/>
    </source>
</evidence>
<organism evidence="1 2">
    <name type="scientific">Ixodes persulcatus</name>
    <name type="common">Taiga tick</name>
    <dbReference type="NCBI Taxonomy" id="34615"/>
    <lineage>
        <taxon>Eukaryota</taxon>
        <taxon>Metazoa</taxon>
        <taxon>Ecdysozoa</taxon>
        <taxon>Arthropoda</taxon>
        <taxon>Chelicerata</taxon>
        <taxon>Arachnida</taxon>
        <taxon>Acari</taxon>
        <taxon>Parasitiformes</taxon>
        <taxon>Ixodida</taxon>
        <taxon>Ixodoidea</taxon>
        <taxon>Ixodidae</taxon>
        <taxon>Ixodinae</taxon>
        <taxon>Ixodes</taxon>
    </lineage>
</organism>
<accession>A0AC60PY12</accession>
<dbReference type="Proteomes" id="UP000805193">
    <property type="component" value="Unassembled WGS sequence"/>
</dbReference>
<gene>
    <name evidence="1" type="ORF">HPB47_026719</name>
</gene>
<proteinExistence type="predicted"/>
<keyword evidence="2" id="KW-1185">Reference proteome</keyword>
<sequence>MNEYYQEDKAFSPKRDHKWVHAAQPGFRQHRCKGVLQRLNTISTLARGDAKAGSSFRRLWSSFGHGTSVPCRAPVPSVFRPGSRASEGPFPRQAPIDAPTVSLRPRQTAPNRSRLARANEE</sequence>
<dbReference type="EMBL" id="JABSTQ010009755">
    <property type="protein sequence ID" value="KAG0426155.1"/>
    <property type="molecule type" value="Genomic_DNA"/>
</dbReference>
<protein>
    <submittedName>
        <fullName evidence="1">Uncharacterized protein</fullName>
    </submittedName>
</protein>
<reference evidence="1 2" key="1">
    <citation type="journal article" date="2020" name="Cell">
        <title>Large-Scale Comparative Analyses of Tick Genomes Elucidate Their Genetic Diversity and Vector Capacities.</title>
        <authorList>
            <consortium name="Tick Genome and Microbiome Consortium (TIGMIC)"/>
            <person name="Jia N."/>
            <person name="Wang J."/>
            <person name="Shi W."/>
            <person name="Du L."/>
            <person name="Sun Y."/>
            <person name="Zhan W."/>
            <person name="Jiang J.F."/>
            <person name="Wang Q."/>
            <person name="Zhang B."/>
            <person name="Ji P."/>
            <person name="Bell-Sakyi L."/>
            <person name="Cui X.M."/>
            <person name="Yuan T.T."/>
            <person name="Jiang B.G."/>
            <person name="Yang W.F."/>
            <person name="Lam T.T."/>
            <person name="Chang Q.C."/>
            <person name="Ding S.J."/>
            <person name="Wang X.J."/>
            <person name="Zhu J.G."/>
            <person name="Ruan X.D."/>
            <person name="Zhao L."/>
            <person name="Wei J.T."/>
            <person name="Ye R.Z."/>
            <person name="Que T.C."/>
            <person name="Du C.H."/>
            <person name="Zhou Y.H."/>
            <person name="Cheng J.X."/>
            <person name="Dai P.F."/>
            <person name="Guo W.B."/>
            <person name="Han X.H."/>
            <person name="Huang E.J."/>
            <person name="Li L.F."/>
            <person name="Wei W."/>
            <person name="Gao Y.C."/>
            <person name="Liu J.Z."/>
            <person name="Shao H.Z."/>
            <person name="Wang X."/>
            <person name="Wang C.C."/>
            <person name="Yang T.C."/>
            <person name="Huo Q.B."/>
            <person name="Li W."/>
            <person name="Chen H.Y."/>
            <person name="Chen S.E."/>
            <person name="Zhou L.G."/>
            <person name="Ni X.B."/>
            <person name="Tian J.H."/>
            <person name="Sheng Y."/>
            <person name="Liu T."/>
            <person name="Pan Y.S."/>
            <person name="Xia L.Y."/>
            <person name="Li J."/>
            <person name="Zhao F."/>
            <person name="Cao W.C."/>
        </authorList>
    </citation>
    <scope>NUCLEOTIDE SEQUENCE [LARGE SCALE GENOMIC DNA]</scope>
    <source>
        <strain evidence="1">Iper-2018</strain>
    </source>
</reference>
<comment type="caution">
    <text evidence="1">The sequence shown here is derived from an EMBL/GenBank/DDBJ whole genome shotgun (WGS) entry which is preliminary data.</text>
</comment>
<name>A0AC60PY12_IXOPE</name>